<protein>
    <submittedName>
        <fullName evidence="3">Uncharacterized protein</fullName>
    </submittedName>
</protein>
<organism evidence="3 4">
    <name type="scientific">Araneus ventricosus</name>
    <name type="common">Orbweaver spider</name>
    <name type="synonym">Epeira ventricosa</name>
    <dbReference type="NCBI Taxonomy" id="182803"/>
    <lineage>
        <taxon>Eukaryota</taxon>
        <taxon>Metazoa</taxon>
        <taxon>Ecdysozoa</taxon>
        <taxon>Arthropoda</taxon>
        <taxon>Chelicerata</taxon>
        <taxon>Arachnida</taxon>
        <taxon>Araneae</taxon>
        <taxon>Araneomorphae</taxon>
        <taxon>Entelegynae</taxon>
        <taxon>Araneoidea</taxon>
        <taxon>Araneidae</taxon>
        <taxon>Araneus</taxon>
    </lineage>
</organism>
<keyword evidence="2" id="KW-0732">Signal</keyword>
<dbReference type="Proteomes" id="UP000499080">
    <property type="component" value="Unassembled WGS sequence"/>
</dbReference>
<name>A0A4Y2HWI9_ARAVE</name>
<feature type="compositionally biased region" description="Polar residues" evidence="1">
    <location>
        <begin position="114"/>
        <end position="125"/>
    </location>
</feature>
<feature type="signal peptide" evidence="2">
    <location>
        <begin position="1"/>
        <end position="19"/>
    </location>
</feature>
<feature type="region of interest" description="Disordered" evidence="1">
    <location>
        <begin position="109"/>
        <end position="142"/>
    </location>
</feature>
<evidence type="ECO:0000313" key="4">
    <source>
        <dbReference type="Proteomes" id="UP000499080"/>
    </source>
</evidence>
<dbReference type="EMBL" id="BGPR01002202">
    <property type="protein sequence ID" value="GBM69585.1"/>
    <property type="molecule type" value="Genomic_DNA"/>
</dbReference>
<keyword evidence="4" id="KW-1185">Reference proteome</keyword>
<dbReference type="AlphaFoldDB" id="A0A4Y2HWI9"/>
<accession>A0A4Y2HWI9</accession>
<evidence type="ECO:0000256" key="1">
    <source>
        <dbReference type="SAM" id="MobiDB-lite"/>
    </source>
</evidence>
<gene>
    <name evidence="3" type="ORF">AVEN_261650_1</name>
</gene>
<evidence type="ECO:0000313" key="3">
    <source>
        <dbReference type="EMBL" id="GBM69585.1"/>
    </source>
</evidence>
<evidence type="ECO:0000256" key="2">
    <source>
        <dbReference type="SAM" id="SignalP"/>
    </source>
</evidence>
<feature type="chain" id="PRO_5021200226" evidence="2">
    <location>
        <begin position="20"/>
        <end position="142"/>
    </location>
</feature>
<sequence length="142" mass="15834">MSSFLLFRLYCFHILKVKSRCPSGKVSASEDFRARNPIPLKIRRVLDLLTAKSYVGDQIFSLVVRKLGEGDVRSVKQKGGVKDKKELSKLRFLCRSLAAITPPTMGQRAAICQDNRSNDTSLSARSTKEERHTGETAAFATD</sequence>
<proteinExistence type="predicted"/>
<reference evidence="3 4" key="1">
    <citation type="journal article" date="2019" name="Sci. Rep.">
        <title>Orb-weaving spider Araneus ventricosus genome elucidates the spidroin gene catalogue.</title>
        <authorList>
            <person name="Kono N."/>
            <person name="Nakamura H."/>
            <person name="Ohtoshi R."/>
            <person name="Moran D.A.P."/>
            <person name="Shinohara A."/>
            <person name="Yoshida Y."/>
            <person name="Fujiwara M."/>
            <person name="Mori M."/>
            <person name="Tomita M."/>
            <person name="Arakawa K."/>
        </authorList>
    </citation>
    <scope>NUCLEOTIDE SEQUENCE [LARGE SCALE GENOMIC DNA]</scope>
</reference>
<comment type="caution">
    <text evidence="3">The sequence shown here is derived from an EMBL/GenBank/DDBJ whole genome shotgun (WGS) entry which is preliminary data.</text>
</comment>